<dbReference type="EMBL" id="JAOB01000042">
    <property type="protein sequence ID" value="EUA42734.1"/>
    <property type="molecule type" value="Genomic_DNA"/>
</dbReference>
<sequence length="137" mass="14491">MNGAQAHNDSAGGDVPTHNGTATALAVGAPLTFDPDYRSEVHTAEDTIDVETYGGGFDLTRRATAPKLRVGRDKWFNLLWLLPIGFAMLVAAVAIGKGLYHMPAVHAFIQRYPAPTPEASSRASRRGSAGPISSICS</sequence>
<dbReference type="AlphaFoldDB" id="X8BFU3"/>
<keyword evidence="1" id="KW-0812">Transmembrane</keyword>
<evidence type="ECO:0000256" key="1">
    <source>
        <dbReference type="SAM" id="Phobius"/>
    </source>
</evidence>
<organism evidence="2">
    <name type="scientific">Mycobacterium xenopi 4042</name>
    <dbReference type="NCBI Taxonomy" id="1299334"/>
    <lineage>
        <taxon>Bacteria</taxon>
        <taxon>Bacillati</taxon>
        <taxon>Actinomycetota</taxon>
        <taxon>Actinomycetes</taxon>
        <taxon>Mycobacteriales</taxon>
        <taxon>Mycobacteriaceae</taxon>
        <taxon>Mycobacterium</taxon>
    </lineage>
</organism>
<keyword evidence="1" id="KW-0472">Membrane</keyword>
<evidence type="ECO:0000313" key="2">
    <source>
        <dbReference type="EMBL" id="EUA42734.1"/>
    </source>
</evidence>
<dbReference type="PATRIC" id="fig|1299334.3.peg.4746"/>
<comment type="caution">
    <text evidence="2">The sequence shown here is derived from an EMBL/GenBank/DDBJ whole genome shotgun (WGS) entry which is preliminary data.</text>
</comment>
<keyword evidence="1" id="KW-1133">Transmembrane helix</keyword>
<protein>
    <submittedName>
        <fullName evidence="2">Uncharacterized protein</fullName>
    </submittedName>
</protein>
<feature type="transmembrane region" description="Helical" evidence="1">
    <location>
        <begin position="75"/>
        <end position="95"/>
    </location>
</feature>
<reference evidence="2" key="1">
    <citation type="submission" date="2014-01" db="EMBL/GenBank/DDBJ databases">
        <authorList>
            <person name="Brown-Elliot B."/>
            <person name="Wallace R."/>
            <person name="Lenaerts A."/>
            <person name="Ordway D."/>
            <person name="DeGroote M.A."/>
            <person name="Parker T."/>
            <person name="Sizemore C."/>
            <person name="Tallon L.J."/>
            <person name="Sadzewicz L.K."/>
            <person name="Sengamalay N."/>
            <person name="Fraser C.M."/>
            <person name="Hine E."/>
            <person name="Shefchek K.A."/>
            <person name="Das S.P."/>
            <person name="Tettelin H."/>
        </authorList>
    </citation>
    <scope>NUCLEOTIDE SEQUENCE [LARGE SCALE GENOMIC DNA]</scope>
    <source>
        <strain evidence="2">4042</strain>
    </source>
</reference>
<accession>X8BFU3</accession>
<gene>
    <name evidence="2" type="ORF">I553_6594</name>
</gene>
<proteinExistence type="predicted"/>
<name>X8BFU3_MYCXE</name>